<dbReference type="AlphaFoldDB" id="A0A4Y7JFY5"/>
<dbReference type="EMBL" id="CM010718">
    <property type="protein sequence ID" value="RZC58841.1"/>
    <property type="molecule type" value="Genomic_DNA"/>
</dbReference>
<dbReference type="Gramene" id="RZC58841">
    <property type="protein sequence ID" value="RZC58841"/>
    <property type="gene ID" value="C5167_006145"/>
</dbReference>
<evidence type="ECO:0000313" key="2">
    <source>
        <dbReference type="Proteomes" id="UP000316621"/>
    </source>
</evidence>
<proteinExistence type="predicted"/>
<protein>
    <submittedName>
        <fullName evidence="1">Uncharacterized protein</fullName>
    </submittedName>
</protein>
<reference evidence="1 2" key="1">
    <citation type="journal article" date="2018" name="Science">
        <title>The opium poppy genome and morphinan production.</title>
        <authorList>
            <person name="Guo L."/>
            <person name="Winzer T."/>
            <person name="Yang X."/>
            <person name="Li Y."/>
            <person name="Ning Z."/>
            <person name="He Z."/>
            <person name="Teodor R."/>
            <person name="Lu Y."/>
            <person name="Bowser T.A."/>
            <person name="Graham I.A."/>
            <person name="Ye K."/>
        </authorList>
    </citation>
    <scope>NUCLEOTIDE SEQUENCE [LARGE SCALE GENOMIC DNA]</scope>
    <source>
        <strain evidence="2">cv. HN1</strain>
        <tissue evidence="1">Leaves</tissue>
    </source>
</reference>
<dbReference type="Proteomes" id="UP000316621">
    <property type="component" value="Chromosome 4"/>
</dbReference>
<sequence>MKPLEAQPVVIERKKSRADNTYPRAVSFSRRRKKPLQIRGVIKIMKIKYGGGGDSSDADSTVRIKTWIIGESSEVFNSVRRRKRKTVAAI</sequence>
<evidence type="ECO:0000313" key="1">
    <source>
        <dbReference type="EMBL" id="RZC58841.1"/>
    </source>
</evidence>
<keyword evidence="2" id="KW-1185">Reference proteome</keyword>
<organism evidence="1 2">
    <name type="scientific">Papaver somniferum</name>
    <name type="common">Opium poppy</name>
    <dbReference type="NCBI Taxonomy" id="3469"/>
    <lineage>
        <taxon>Eukaryota</taxon>
        <taxon>Viridiplantae</taxon>
        <taxon>Streptophyta</taxon>
        <taxon>Embryophyta</taxon>
        <taxon>Tracheophyta</taxon>
        <taxon>Spermatophyta</taxon>
        <taxon>Magnoliopsida</taxon>
        <taxon>Ranunculales</taxon>
        <taxon>Papaveraceae</taxon>
        <taxon>Papaveroideae</taxon>
        <taxon>Papaver</taxon>
    </lineage>
</organism>
<name>A0A4Y7JFY5_PAPSO</name>
<accession>A0A4Y7JFY5</accession>
<gene>
    <name evidence="1" type="ORF">C5167_006145</name>
</gene>